<sequence>MTATVSTTPPPVTTDPAPPAPRRRKGHDNLQALGFLAPQLIGLVVFMVGPLVFAIVLSLSNWSGFGNRSWAGFDNFAYVLTDPDIRQSAINTIWFTVLQVPPMMISAFLIALMMQNAGKLKSFYRTFYFAPVVTSSVAVAAIWLWLFNPDISPLNSVLNSVGITAPDWLQDPSYIIPAFAIVSIWQGLGYQIVMFMAGLQSISPTMYEAADIDGASEVQKMFRITLPMISPTILFLSITSIISSFQIFDYIYVFLDTNAPQAGRTIVYEIVQIAFTEFNFGVASAVAVCLFVSLLVLTGLQLAAQRRWVHYTE</sequence>
<accession>A0A367YYL2</accession>
<keyword evidence="2 7" id="KW-0813">Transport</keyword>
<evidence type="ECO:0000256" key="5">
    <source>
        <dbReference type="ARBA" id="ARBA00022989"/>
    </source>
</evidence>
<dbReference type="EMBL" id="QOUI01000001">
    <property type="protein sequence ID" value="RCK71003.1"/>
    <property type="molecule type" value="Genomic_DNA"/>
</dbReference>
<evidence type="ECO:0000256" key="6">
    <source>
        <dbReference type="ARBA" id="ARBA00023136"/>
    </source>
</evidence>
<feature type="transmembrane region" description="Helical" evidence="7">
    <location>
        <begin position="126"/>
        <end position="146"/>
    </location>
</feature>
<name>A0A367YYL2_9ACTN</name>
<keyword evidence="11" id="KW-1185">Reference proteome</keyword>
<feature type="region of interest" description="Disordered" evidence="8">
    <location>
        <begin position="1"/>
        <end position="24"/>
    </location>
</feature>
<protein>
    <submittedName>
        <fullName evidence="10">Sugar ABC transporter permease</fullName>
    </submittedName>
</protein>
<comment type="subcellular location">
    <subcellularLocation>
        <location evidence="1 7">Cell membrane</location>
        <topology evidence="1 7">Multi-pass membrane protein</topology>
    </subcellularLocation>
</comment>
<feature type="compositionally biased region" description="Pro residues" evidence="8">
    <location>
        <begin position="8"/>
        <end position="20"/>
    </location>
</feature>
<dbReference type="SUPFAM" id="SSF161098">
    <property type="entry name" value="MetI-like"/>
    <property type="match status" value="1"/>
</dbReference>
<feature type="transmembrane region" description="Helical" evidence="7">
    <location>
        <begin position="32"/>
        <end position="59"/>
    </location>
</feature>
<dbReference type="GO" id="GO:0005886">
    <property type="term" value="C:plasma membrane"/>
    <property type="evidence" value="ECO:0007669"/>
    <property type="project" value="UniProtKB-SubCell"/>
</dbReference>
<dbReference type="InterPro" id="IPR051393">
    <property type="entry name" value="ABC_transporter_permease"/>
</dbReference>
<dbReference type="CDD" id="cd06261">
    <property type="entry name" value="TM_PBP2"/>
    <property type="match status" value="1"/>
</dbReference>
<proteinExistence type="inferred from homology"/>
<evidence type="ECO:0000256" key="4">
    <source>
        <dbReference type="ARBA" id="ARBA00022692"/>
    </source>
</evidence>
<dbReference type="GO" id="GO:0055085">
    <property type="term" value="P:transmembrane transport"/>
    <property type="evidence" value="ECO:0007669"/>
    <property type="project" value="InterPro"/>
</dbReference>
<dbReference type="Proteomes" id="UP000252770">
    <property type="component" value="Unassembled WGS sequence"/>
</dbReference>
<comment type="caution">
    <text evidence="10">The sequence shown here is derived from an EMBL/GenBank/DDBJ whole genome shotgun (WGS) entry which is preliminary data.</text>
</comment>
<dbReference type="AlphaFoldDB" id="A0A367YYL2"/>
<comment type="similarity">
    <text evidence="7">Belongs to the binding-protein-dependent transport system permease family.</text>
</comment>
<keyword evidence="3" id="KW-1003">Cell membrane</keyword>
<evidence type="ECO:0000313" key="11">
    <source>
        <dbReference type="Proteomes" id="UP000252770"/>
    </source>
</evidence>
<feature type="transmembrane region" description="Helical" evidence="7">
    <location>
        <begin position="93"/>
        <end position="114"/>
    </location>
</feature>
<feature type="transmembrane region" description="Helical" evidence="7">
    <location>
        <begin position="273"/>
        <end position="297"/>
    </location>
</feature>
<reference evidence="10 11" key="1">
    <citation type="submission" date="2018-07" db="EMBL/GenBank/DDBJ databases">
        <title>Desertimonas flava gen. nov. sp. nov.</title>
        <authorList>
            <person name="Liu S."/>
        </authorList>
    </citation>
    <scope>NUCLEOTIDE SEQUENCE [LARGE SCALE GENOMIC DNA]</scope>
    <source>
        <strain evidence="10 11">16Sb5-5</strain>
    </source>
</reference>
<dbReference type="PROSITE" id="PS50928">
    <property type="entry name" value="ABC_TM1"/>
    <property type="match status" value="1"/>
</dbReference>
<dbReference type="Pfam" id="PF00528">
    <property type="entry name" value="BPD_transp_1"/>
    <property type="match status" value="1"/>
</dbReference>
<evidence type="ECO:0000313" key="10">
    <source>
        <dbReference type="EMBL" id="RCK71003.1"/>
    </source>
</evidence>
<feature type="transmembrane region" description="Helical" evidence="7">
    <location>
        <begin position="174"/>
        <end position="197"/>
    </location>
</feature>
<dbReference type="InterPro" id="IPR000515">
    <property type="entry name" value="MetI-like"/>
</dbReference>
<keyword evidence="6 7" id="KW-0472">Membrane</keyword>
<feature type="transmembrane region" description="Helical" evidence="7">
    <location>
        <begin position="233"/>
        <end position="253"/>
    </location>
</feature>
<organism evidence="10 11">
    <name type="scientific">Desertihabitans brevis</name>
    <dbReference type="NCBI Taxonomy" id="2268447"/>
    <lineage>
        <taxon>Bacteria</taxon>
        <taxon>Bacillati</taxon>
        <taxon>Actinomycetota</taxon>
        <taxon>Actinomycetes</taxon>
        <taxon>Propionibacteriales</taxon>
        <taxon>Propionibacteriaceae</taxon>
        <taxon>Desertihabitans</taxon>
    </lineage>
</organism>
<evidence type="ECO:0000256" key="1">
    <source>
        <dbReference type="ARBA" id="ARBA00004651"/>
    </source>
</evidence>
<dbReference type="InterPro" id="IPR035906">
    <property type="entry name" value="MetI-like_sf"/>
</dbReference>
<feature type="domain" description="ABC transmembrane type-1" evidence="9">
    <location>
        <begin position="89"/>
        <end position="301"/>
    </location>
</feature>
<evidence type="ECO:0000256" key="2">
    <source>
        <dbReference type="ARBA" id="ARBA00022448"/>
    </source>
</evidence>
<gene>
    <name evidence="10" type="ORF">DT076_00500</name>
</gene>
<dbReference type="RefSeq" id="WP_114124705.1">
    <property type="nucleotide sequence ID" value="NZ_QOUI01000001.1"/>
</dbReference>
<keyword evidence="5 7" id="KW-1133">Transmembrane helix</keyword>
<dbReference type="PANTHER" id="PTHR30193">
    <property type="entry name" value="ABC TRANSPORTER PERMEASE PROTEIN"/>
    <property type="match status" value="1"/>
</dbReference>
<evidence type="ECO:0000256" key="3">
    <source>
        <dbReference type="ARBA" id="ARBA00022475"/>
    </source>
</evidence>
<evidence type="ECO:0000256" key="8">
    <source>
        <dbReference type="SAM" id="MobiDB-lite"/>
    </source>
</evidence>
<evidence type="ECO:0000259" key="9">
    <source>
        <dbReference type="PROSITE" id="PS50928"/>
    </source>
</evidence>
<evidence type="ECO:0000256" key="7">
    <source>
        <dbReference type="RuleBase" id="RU363032"/>
    </source>
</evidence>
<dbReference type="PANTHER" id="PTHR30193:SF37">
    <property type="entry name" value="INNER MEMBRANE ABC TRANSPORTER PERMEASE PROTEIN YCJO"/>
    <property type="match status" value="1"/>
</dbReference>
<keyword evidence="4 7" id="KW-0812">Transmembrane</keyword>
<dbReference type="Gene3D" id="1.10.3720.10">
    <property type="entry name" value="MetI-like"/>
    <property type="match status" value="1"/>
</dbReference>